<dbReference type="AlphaFoldDB" id="A0A0E1WZ01"/>
<dbReference type="EMBL" id="EQ999534">
    <property type="protein sequence ID" value="EEZ29239.1"/>
    <property type="molecule type" value="Genomic_DNA"/>
</dbReference>
<dbReference type="Gene3D" id="2.60.40.420">
    <property type="entry name" value="Cupredoxins - blue copper proteins"/>
    <property type="match status" value="1"/>
</dbReference>
<dbReference type="GeneID" id="93015308"/>
<dbReference type="Pfam" id="PF13473">
    <property type="entry name" value="Cupredoxin_1"/>
    <property type="match status" value="1"/>
</dbReference>
<feature type="domain" description="EfeO-type cupredoxin-like" evidence="1">
    <location>
        <begin position="32"/>
        <end position="130"/>
    </location>
</feature>
<reference evidence="2" key="1">
    <citation type="submission" date="2009-01" db="EMBL/GenBank/DDBJ databases">
        <title>The Genome Sequence of Brucella pinnipedialis M292/94/1.</title>
        <authorList>
            <consortium name="The Broad Institute Genome Sequencing Platform"/>
            <person name="Ward D."/>
            <person name="Young S.K."/>
            <person name="Kodira C.D."/>
            <person name="Zeng Q."/>
            <person name="Koehrsen M."/>
            <person name="Alvarado L."/>
            <person name="Berlin A."/>
            <person name="Borenstein D."/>
            <person name="Chen Z."/>
            <person name="Engels R."/>
            <person name="Freedman E."/>
            <person name="Gellesch M."/>
            <person name="Goldberg J."/>
            <person name="Griggs A."/>
            <person name="Gujja S."/>
            <person name="Heiman D."/>
            <person name="Hepburn T."/>
            <person name="Howarth C."/>
            <person name="Jen D."/>
            <person name="Larson L."/>
            <person name="Lewis B."/>
            <person name="Mehta T."/>
            <person name="Park D."/>
            <person name="Pearson M."/>
            <person name="Roberts A."/>
            <person name="Saif S."/>
            <person name="Shea T."/>
            <person name="Shenoy N."/>
            <person name="Sisk P."/>
            <person name="Stolte C."/>
            <person name="Sykes S."/>
            <person name="Walk T."/>
            <person name="White J."/>
            <person name="Yandava C."/>
            <person name="Whatmore A.M."/>
            <person name="Perrett L.L."/>
            <person name="O'Callaghan D."/>
            <person name="Nusbaum C."/>
            <person name="Galagan J."/>
            <person name="Birren B."/>
        </authorList>
    </citation>
    <scope>NUCLEOTIDE SEQUENCE [LARGE SCALE GENOMIC DNA]</scope>
    <source>
        <strain evidence="2">M292/94/1</strain>
    </source>
</reference>
<protein>
    <recommendedName>
        <fullName evidence="1">EfeO-type cupredoxin-like domain-containing protein</fullName>
    </recommendedName>
</protein>
<evidence type="ECO:0000259" key="1">
    <source>
        <dbReference type="Pfam" id="PF13473"/>
    </source>
</evidence>
<dbReference type="InterPro" id="IPR028096">
    <property type="entry name" value="EfeO_Cupredoxin"/>
</dbReference>
<organism evidence="2">
    <name type="scientific">Brucella pinnipedialis M292/94/1</name>
    <dbReference type="NCBI Taxonomy" id="520462"/>
    <lineage>
        <taxon>Bacteria</taxon>
        <taxon>Pseudomonadati</taxon>
        <taxon>Pseudomonadota</taxon>
        <taxon>Alphaproteobacteria</taxon>
        <taxon>Hyphomicrobiales</taxon>
        <taxon>Brucellaceae</taxon>
        <taxon>Brucella/Ochrobactrum group</taxon>
        <taxon>Brucella</taxon>
    </lineage>
</organism>
<accession>A0A0E1WZ01</accession>
<gene>
    <name evidence="2" type="ORF">BALG_02592</name>
</gene>
<proteinExistence type="predicted"/>
<evidence type="ECO:0000313" key="2">
    <source>
        <dbReference type="EMBL" id="EEZ29239.1"/>
    </source>
</evidence>
<dbReference type="HOGENOM" id="CLU_157112_2_0_5"/>
<dbReference type="RefSeq" id="WP_002968354.1">
    <property type="nucleotide sequence ID" value="NZ_EQ999534.1"/>
</dbReference>
<name>A0A0E1WZ01_9HYPH</name>
<dbReference type="InterPro" id="IPR008972">
    <property type="entry name" value="Cupredoxin"/>
</dbReference>
<dbReference type="Proteomes" id="UP000004659">
    <property type="component" value="Unassembled WGS sequence"/>
</dbReference>
<dbReference type="SUPFAM" id="SSF49503">
    <property type="entry name" value="Cupredoxins"/>
    <property type="match status" value="1"/>
</dbReference>
<sequence length="132" mass="14655">MARPLTQTMLHRSCDGFAKFANAFRKAVWGGVVLLAVASSVAWAEEPTFRLEFKDGVITPDRLEVPANTRFRIELVNTGSMPAEFESLELRKEKVIAAQSETVMVIRTLDPGEYPFFDDFHPGGTPAILIAK</sequence>
<dbReference type="SMR" id="A0A0E1WZ01"/>